<comment type="caution">
    <text evidence="11">The sequence shown here is derived from an EMBL/GenBank/DDBJ whole genome shotgun (WGS) entry which is preliminary data.</text>
</comment>
<keyword evidence="11" id="KW-0675">Receptor</keyword>
<feature type="disulfide bond" evidence="8">
    <location>
        <begin position="146"/>
        <end position="161"/>
    </location>
</feature>
<feature type="disulfide bond" evidence="8">
    <location>
        <begin position="88"/>
        <end position="106"/>
    </location>
</feature>
<dbReference type="SUPFAM" id="SSF47986">
    <property type="entry name" value="DEATH domain"/>
    <property type="match status" value="1"/>
</dbReference>
<reference evidence="11" key="1">
    <citation type="submission" date="2021-02" db="EMBL/GenBank/DDBJ databases">
        <title>Comparative genomics reveals that relaxation of natural selection precedes convergent phenotypic evolution of cavefish.</title>
        <authorList>
            <person name="Peng Z."/>
        </authorList>
    </citation>
    <scope>NUCLEOTIDE SEQUENCE</scope>
    <source>
        <tissue evidence="11">Muscle</tissue>
    </source>
</reference>
<evidence type="ECO:0000256" key="2">
    <source>
        <dbReference type="ARBA" id="ARBA00022525"/>
    </source>
</evidence>
<name>A0A9W7WR80_TRIRA</name>
<feature type="disulfide bond" evidence="8">
    <location>
        <begin position="66"/>
        <end position="81"/>
    </location>
</feature>
<evidence type="ECO:0000313" key="12">
    <source>
        <dbReference type="Proteomes" id="UP001059041"/>
    </source>
</evidence>
<protein>
    <submittedName>
        <fullName evidence="11">Tumor necrosis factor receptor superfamily member 11B-like</fullName>
    </submittedName>
</protein>
<dbReference type="PROSITE" id="PS50050">
    <property type="entry name" value="TNFR_NGFR_2"/>
    <property type="match status" value="2"/>
</dbReference>
<evidence type="ECO:0000256" key="3">
    <source>
        <dbReference type="ARBA" id="ARBA00022703"/>
    </source>
</evidence>
<dbReference type="GO" id="GO:0005576">
    <property type="term" value="C:extracellular region"/>
    <property type="evidence" value="ECO:0007669"/>
    <property type="project" value="UniProtKB-SubCell"/>
</dbReference>
<evidence type="ECO:0000256" key="6">
    <source>
        <dbReference type="ARBA" id="ARBA00023157"/>
    </source>
</evidence>
<feature type="domain" description="TNFR-Cys" evidence="10">
    <location>
        <begin position="145"/>
        <end position="186"/>
    </location>
</feature>
<dbReference type="InterPro" id="IPR001368">
    <property type="entry name" value="TNFR/NGFR_Cys_rich_reg"/>
</dbReference>
<evidence type="ECO:0000256" key="1">
    <source>
        <dbReference type="ARBA" id="ARBA00004613"/>
    </source>
</evidence>
<gene>
    <name evidence="11" type="ORF">IRJ41_014085</name>
</gene>
<evidence type="ECO:0000259" key="10">
    <source>
        <dbReference type="PROSITE" id="PS50050"/>
    </source>
</evidence>
<keyword evidence="2" id="KW-0964">Secreted</keyword>
<evidence type="ECO:0000256" key="9">
    <source>
        <dbReference type="SAM" id="SignalP"/>
    </source>
</evidence>
<accession>A0A9W7WR80</accession>
<dbReference type="SUPFAM" id="SSF57586">
    <property type="entry name" value="TNF receptor-like"/>
    <property type="match status" value="2"/>
</dbReference>
<dbReference type="InterPro" id="IPR057633">
    <property type="entry name" value="Death_TNF11B"/>
</dbReference>
<dbReference type="Pfam" id="PF00020">
    <property type="entry name" value="TNFR_c6"/>
    <property type="match status" value="2"/>
</dbReference>
<evidence type="ECO:0000256" key="7">
    <source>
        <dbReference type="ARBA" id="ARBA00023180"/>
    </source>
</evidence>
<dbReference type="CDD" id="cd00185">
    <property type="entry name" value="TNFRSF"/>
    <property type="match status" value="1"/>
</dbReference>
<dbReference type="PROSITE" id="PS00652">
    <property type="entry name" value="TNFR_NGFR_1"/>
    <property type="match status" value="1"/>
</dbReference>
<feature type="chain" id="PRO_5040770998" evidence="9">
    <location>
        <begin position="23"/>
        <end position="409"/>
    </location>
</feature>
<dbReference type="GO" id="GO:0006915">
    <property type="term" value="P:apoptotic process"/>
    <property type="evidence" value="ECO:0007669"/>
    <property type="project" value="UniProtKB-KW"/>
</dbReference>
<keyword evidence="12" id="KW-1185">Reference proteome</keyword>
<dbReference type="InterPro" id="IPR017371">
    <property type="entry name" value="TNFR_11B"/>
</dbReference>
<organism evidence="11 12">
    <name type="scientific">Triplophysa rosa</name>
    <name type="common">Cave loach</name>
    <dbReference type="NCBI Taxonomy" id="992332"/>
    <lineage>
        <taxon>Eukaryota</taxon>
        <taxon>Metazoa</taxon>
        <taxon>Chordata</taxon>
        <taxon>Craniata</taxon>
        <taxon>Vertebrata</taxon>
        <taxon>Euteleostomi</taxon>
        <taxon>Actinopterygii</taxon>
        <taxon>Neopterygii</taxon>
        <taxon>Teleostei</taxon>
        <taxon>Ostariophysi</taxon>
        <taxon>Cypriniformes</taxon>
        <taxon>Nemacheilidae</taxon>
        <taxon>Triplophysa</taxon>
    </lineage>
</organism>
<evidence type="ECO:0000256" key="5">
    <source>
        <dbReference type="ARBA" id="ARBA00022737"/>
    </source>
</evidence>
<keyword evidence="6 8" id="KW-1015">Disulfide bond</keyword>
<dbReference type="AlphaFoldDB" id="A0A9W7WR80"/>
<comment type="subcellular location">
    <subcellularLocation>
        <location evidence="1">Secreted</location>
    </subcellularLocation>
</comment>
<dbReference type="EMBL" id="JAFHDT010000008">
    <property type="protein sequence ID" value="KAI7806912.1"/>
    <property type="molecule type" value="Genomic_DNA"/>
</dbReference>
<dbReference type="PANTHER" id="PTHR23097">
    <property type="entry name" value="TUMOR NECROSIS FACTOR RECEPTOR SUPERFAMILY MEMBER"/>
    <property type="match status" value="1"/>
</dbReference>
<feature type="signal peptide" evidence="9">
    <location>
        <begin position="1"/>
        <end position="22"/>
    </location>
</feature>
<dbReference type="Gene3D" id="2.10.50.10">
    <property type="entry name" value="Tumor Necrosis Factor Receptor, subunit A, domain 2"/>
    <property type="match status" value="3"/>
</dbReference>
<feature type="repeat" description="TNFR-Cys" evidence="8">
    <location>
        <begin position="145"/>
        <end position="186"/>
    </location>
</feature>
<evidence type="ECO:0000256" key="8">
    <source>
        <dbReference type="PROSITE-ProRule" id="PRU00206"/>
    </source>
</evidence>
<proteinExistence type="predicted"/>
<dbReference type="PANTHER" id="PTHR23097:SF90">
    <property type="entry name" value="TUMOR NECROSIS FACTOR RECEPTOR SUPERFAMILY MEMBER 11B"/>
    <property type="match status" value="1"/>
</dbReference>
<evidence type="ECO:0000313" key="11">
    <source>
        <dbReference type="EMBL" id="KAI7806912.1"/>
    </source>
</evidence>
<evidence type="ECO:0000256" key="4">
    <source>
        <dbReference type="ARBA" id="ARBA00022729"/>
    </source>
</evidence>
<feature type="repeat" description="TNFR-Cys" evidence="8">
    <location>
        <begin position="65"/>
        <end position="106"/>
    </location>
</feature>
<dbReference type="InterPro" id="IPR011029">
    <property type="entry name" value="DEATH-like_dom_sf"/>
</dbReference>
<comment type="caution">
    <text evidence="8">Lacks conserved residue(s) required for the propagation of feature annotation.</text>
</comment>
<dbReference type="Proteomes" id="UP001059041">
    <property type="component" value="Linkage Group LG8"/>
</dbReference>
<sequence length="409" mass="46349">MSNLASSLTPSLLLFAVSFAWAYHEIPKYQHQDPLTSEILLCDQCPPGTAVERHCTAMEPTVCVPCPEKRFAEQWHWGDSCQHCTSVCKERQIVRRECNSTHNRVCECKPGYHLVVEFCVRHTACRPGFGVAVQGTPDGDTVCERCPPGYFSSTSSSTEPCVPHRDCSQLGLKTFRSGTATQDTLCETDSKEFDCSHQHIECNTDITLCEEAIFQFVASPPLASISVERLSESLPGRKVDWKNVERLKKSCSPQQQTLHLLRLWREQNKDQDKLNSIIQGVNHCERKVSRCASIKNLTLEDLLMLMDSLAGEKVSEEDVRAVVRSCPSQRYILQLLHLWKVQNRGQDLAKALAQSLRKLRSKGARRPLLKTLKRMSRIISASSMHRMYEKMIVSMIQDGTCFKTKPYND</sequence>
<keyword evidence="4 9" id="KW-0732">Signal</keyword>
<keyword evidence="7" id="KW-0325">Glycoprotein</keyword>
<dbReference type="SMART" id="SM00208">
    <property type="entry name" value="TNFR"/>
    <property type="match status" value="4"/>
</dbReference>
<dbReference type="InterPro" id="IPR052459">
    <property type="entry name" value="TNFRSF_decoy_receptor"/>
</dbReference>
<feature type="domain" description="TNFR-Cys" evidence="10">
    <location>
        <begin position="65"/>
        <end position="106"/>
    </location>
</feature>
<dbReference type="Pfam" id="PF23630">
    <property type="entry name" value="Death_TNFRSF11B"/>
    <property type="match status" value="2"/>
</dbReference>
<keyword evidence="5" id="KW-0677">Repeat</keyword>
<keyword evidence="3" id="KW-0053">Apoptosis</keyword>
<dbReference type="PRINTS" id="PR01975">
    <property type="entry name" value="TNFACTORR11B"/>
</dbReference>